<protein>
    <submittedName>
        <fullName evidence="2">Uncharacterized protein</fullName>
    </submittedName>
</protein>
<feature type="transmembrane region" description="Helical" evidence="1">
    <location>
        <begin position="55"/>
        <end position="74"/>
    </location>
</feature>
<name>A0A1Y2CD81_9FUNG</name>
<dbReference type="STRING" id="1754190.A0A1Y2CD81"/>
<reference evidence="2 3" key="1">
    <citation type="submission" date="2016-08" db="EMBL/GenBank/DDBJ databases">
        <title>A Parts List for Fungal Cellulosomes Revealed by Comparative Genomics.</title>
        <authorList>
            <consortium name="DOE Joint Genome Institute"/>
            <person name="Haitjema C.H."/>
            <person name="Gilmore S.P."/>
            <person name="Henske J.K."/>
            <person name="Solomon K.V."/>
            <person name="De Groot R."/>
            <person name="Kuo A."/>
            <person name="Mondo S.J."/>
            <person name="Salamov A.A."/>
            <person name="Labutti K."/>
            <person name="Zhao Z."/>
            <person name="Chiniquy J."/>
            <person name="Barry K."/>
            <person name="Brewer H.M."/>
            <person name="Purvine S.O."/>
            <person name="Wright A.T."/>
            <person name="Boxma B."/>
            <person name="Van Alen T."/>
            <person name="Hackstein J.H."/>
            <person name="Baker S.E."/>
            <person name="Grigoriev I.V."/>
            <person name="O'Malley M.A."/>
        </authorList>
    </citation>
    <scope>NUCLEOTIDE SEQUENCE [LARGE SCALE GENOMIC DNA]</scope>
    <source>
        <strain evidence="2 3">G1</strain>
    </source>
</reference>
<keyword evidence="1" id="KW-0812">Transmembrane</keyword>
<feature type="transmembrane region" description="Helical" evidence="1">
    <location>
        <begin position="177"/>
        <end position="201"/>
    </location>
</feature>
<keyword evidence="1" id="KW-0472">Membrane</keyword>
<organism evidence="2 3">
    <name type="scientific">Neocallimastix californiae</name>
    <dbReference type="NCBI Taxonomy" id="1754190"/>
    <lineage>
        <taxon>Eukaryota</taxon>
        <taxon>Fungi</taxon>
        <taxon>Fungi incertae sedis</taxon>
        <taxon>Chytridiomycota</taxon>
        <taxon>Chytridiomycota incertae sedis</taxon>
        <taxon>Neocallimastigomycetes</taxon>
        <taxon>Neocallimastigales</taxon>
        <taxon>Neocallimastigaceae</taxon>
        <taxon>Neocallimastix</taxon>
    </lineage>
</organism>
<gene>
    <name evidence="2" type="ORF">LY90DRAFT_671577</name>
</gene>
<dbReference type="AlphaFoldDB" id="A0A1Y2CD81"/>
<keyword evidence="1" id="KW-1133">Transmembrane helix</keyword>
<evidence type="ECO:0000256" key="1">
    <source>
        <dbReference type="SAM" id="Phobius"/>
    </source>
</evidence>
<sequence length="447" mass="53041">MQDIIKYGLNRSPYNVSIEHIDGWQNIINSFIKSSYFPWVCLILIINGRNWKKPINLILIGNWFFRAIGDILKATMELRSHDPNTFWPFSHKNWYIGFVLAHVFWFLGEIIGDWYPLLRTKIVTNNKKKMIWVYITCIFYNFVKVLAMFCGLINYPIDLKITDEKAVTTEDLIQYNIAWWSTIALMQLASCLYDFSIINALHSYLSDTIKDFKAKGTNIFLEKFKQISEFRIIFSMLASIIFFPIVTIFVVFLIIDYRDENSRYHQKSDAEIEQMRIAVLNFNYALMYMDQVLLRYFIERSNGKSIVSSKKLTYSDSHFNSSQESKKIYDKKHDSLKEITSQQNTIDNGETNYYQQNNINYKLYSIKNPSFSNARNSLYNDFTQNNIHDDKTIIYNTNMFYEINNYDQNDNYFQISNKNKNLINYPIKSTYYLNNLRCSIEKNSTEI</sequence>
<comment type="caution">
    <text evidence="2">The sequence shown here is derived from an EMBL/GenBank/DDBJ whole genome shotgun (WGS) entry which is preliminary data.</text>
</comment>
<feature type="transmembrane region" description="Helical" evidence="1">
    <location>
        <begin position="232"/>
        <end position="255"/>
    </location>
</feature>
<feature type="transmembrane region" description="Helical" evidence="1">
    <location>
        <begin position="130"/>
        <end position="157"/>
    </location>
</feature>
<dbReference type="Proteomes" id="UP000193920">
    <property type="component" value="Unassembled WGS sequence"/>
</dbReference>
<dbReference type="EMBL" id="MCOG01000112">
    <property type="protein sequence ID" value="ORY45011.1"/>
    <property type="molecule type" value="Genomic_DNA"/>
</dbReference>
<evidence type="ECO:0000313" key="2">
    <source>
        <dbReference type="EMBL" id="ORY45011.1"/>
    </source>
</evidence>
<evidence type="ECO:0000313" key="3">
    <source>
        <dbReference type="Proteomes" id="UP000193920"/>
    </source>
</evidence>
<dbReference type="OrthoDB" id="10418633at2759"/>
<feature type="transmembrane region" description="Helical" evidence="1">
    <location>
        <begin position="94"/>
        <end position="118"/>
    </location>
</feature>
<keyword evidence="3" id="KW-1185">Reference proteome</keyword>
<accession>A0A1Y2CD81</accession>
<proteinExistence type="predicted"/>